<dbReference type="EMBL" id="JANHNZ010000012">
    <property type="protein sequence ID" value="MCQ9210734.1"/>
    <property type="molecule type" value="Genomic_DNA"/>
</dbReference>
<accession>A0ABT1WQC5</accession>
<sequence length="306" mass="34304">MIELIATVESIQQAEELLKVGMDCLYFGEDQFGLRLPTSFTRQEQKELTDLAHAYGKKVSVAVNAIFHNDGIDLVPEYLAFLKEIGVDTITVGDPGVVQIMKNPALFIPYRYDAQVVVTSSKQINFWANRGAVAAVVAREVPRQSLEILAAESMVPVEVLVYGATCIHQSRRPLLQNYYNFIEKDDSVTKDRGLFLSEPKKDETHYSIYEDRNGTHIFASNDVLLAAHLDELEGMKVAQWKLEGIFSPGQNFVDIASLFAKARDAIQAGKWSQEDGLALEEQVRQLHPPVRELDTGFYLLDPSIVK</sequence>
<dbReference type="Proteomes" id="UP001059480">
    <property type="component" value="Unassembled WGS sequence"/>
</dbReference>
<dbReference type="InterPro" id="IPR015813">
    <property type="entry name" value="Pyrv/PenolPyrv_kinase-like_dom"/>
</dbReference>
<dbReference type="PANTHER" id="PTHR30217">
    <property type="entry name" value="PEPTIDASE U32 FAMILY"/>
    <property type="match status" value="1"/>
</dbReference>
<evidence type="ECO:0000313" key="2">
    <source>
        <dbReference type="Proteomes" id="UP001059480"/>
    </source>
</evidence>
<protein>
    <submittedName>
        <fullName evidence="1">U32 family peptidase</fullName>
    </submittedName>
</protein>
<dbReference type="RefSeq" id="WP_256945842.1">
    <property type="nucleotide sequence ID" value="NZ_JANHNZ010000012.1"/>
</dbReference>
<evidence type="ECO:0000313" key="1">
    <source>
        <dbReference type="EMBL" id="MCQ9210734.1"/>
    </source>
</evidence>
<gene>
    <name evidence="1" type="ORF">NPA36_09270</name>
</gene>
<dbReference type="InterPro" id="IPR001539">
    <property type="entry name" value="Peptidase_U32"/>
</dbReference>
<comment type="caution">
    <text evidence="1">The sequence shown here is derived from an EMBL/GenBank/DDBJ whole genome shotgun (WGS) entry which is preliminary data.</text>
</comment>
<dbReference type="SUPFAM" id="SSF51621">
    <property type="entry name" value="Phosphoenolpyruvate/pyruvate domain"/>
    <property type="match status" value="1"/>
</dbReference>
<dbReference type="Pfam" id="PF01136">
    <property type="entry name" value="Peptidase_U32"/>
    <property type="match status" value="1"/>
</dbReference>
<name>A0ABT1WQC5_9LACT</name>
<dbReference type="InterPro" id="IPR051454">
    <property type="entry name" value="RNA/ubiquinone_mod_enzymes"/>
</dbReference>
<proteinExistence type="predicted"/>
<keyword evidence="2" id="KW-1185">Reference proteome</keyword>
<reference evidence="1" key="3">
    <citation type="journal article" date="2023" name="Microbiol. Resour. Announc.">
        <title>Draft Genome Sequence of Granulicatella sp. Strain S8, Isolated from a Marine Fish, Seriola quinqueradiata.</title>
        <authorList>
            <person name="Lee M."/>
            <person name="Farooq A."/>
            <person name="Jeong J.B."/>
            <person name="Jung M.Y."/>
        </authorList>
    </citation>
    <scope>NUCLEOTIDE SEQUENCE</scope>
    <source>
        <strain evidence="1">S8</strain>
    </source>
</reference>
<reference evidence="1" key="2">
    <citation type="journal article" date="2023" name="Curr. Microbiol.">
        <title>Granulicatella seriolae sp. nov., a Novel Facultative Anaerobe Isolated from Yellowtail Marine Fish.</title>
        <authorList>
            <person name="Lee M."/>
            <person name="Choi Y.J."/>
            <person name="Farooq A."/>
            <person name="Jeong J.B."/>
            <person name="Jung M.Y."/>
        </authorList>
    </citation>
    <scope>NUCLEOTIDE SEQUENCE</scope>
    <source>
        <strain evidence="1">S8</strain>
    </source>
</reference>
<dbReference type="PANTHER" id="PTHR30217:SF12">
    <property type="entry name" value="U32 FAMILY PEPTIDASE"/>
    <property type="match status" value="1"/>
</dbReference>
<organism evidence="1 2">
    <name type="scientific">Granulicatella seriolae</name>
    <dbReference type="NCBI Taxonomy" id="2967226"/>
    <lineage>
        <taxon>Bacteria</taxon>
        <taxon>Bacillati</taxon>
        <taxon>Bacillota</taxon>
        <taxon>Bacilli</taxon>
        <taxon>Lactobacillales</taxon>
        <taxon>Carnobacteriaceae</taxon>
        <taxon>Granulicatella</taxon>
    </lineage>
</organism>
<reference evidence="1" key="1">
    <citation type="submission" date="2022-07" db="EMBL/GenBank/DDBJ databases">
        <authorList>
            <person name="Jung M.-Y."/>
            <person name="Lee M."/>
        </authorList>
    </citation>
    <scope>NUCLEOTIDE SEQUENCE</scope>
    <source>
        <strain evidence="1">S8</strain>
    </source>
</reference>